<accession>A0A4Z1IKY1</accession>
<dbReference type="AlphaFoldDB" id="A0A4Z1IKY1"/>
<evidence type="ECO:0000313" key="1">
    <source>
        <dbReference type="EMBL" id="TGO60182.1"/>
    </source>
</evidence>
<keyword evidence="2" id="KW-1185">Reference proteome</keyword>
<organism evidence="1 2">
    <name type="scientific">Botryotinia narcissicola</name>
    <dbReference type="NCBI Taxonomy" id="278944"/>
    <lineage>
        <taxon>Eukaryota</taxon>
        <taxon>Fungi</taxon>
        <taxon>Dikarya</taxon>
        <taxon>Ascomycota</taxon>
        <taxon>Pezizomycotina</taxon>
        <taxon>Leotiomycetes</taxon>
        <taxon>Helotiales</taxon>
        <taxon>Sclerotiniaceae</taxon>
        <taxon>Botryotinia</taxon>
    </lineage>
</organism>
<dbReference type="Proteomes" id="UP000297452">
    <property type="component" value="Unassembled WGS sequence"/>
</dbReference>
<comment type="caution">
    <text evidence="1">The sequence shown here is derived from an EMBL/GenBank/DDBJ whole genome shotgun (WGS) entry which is preliminary data.</text>
</comment>
<name>A0A4Z1IKY1_9HELO</name>
<reference evidence="1 2" key="1">
    <citation type="submission" date="2017-12" db="EMBL/GenBank/DDBJ databases">
        <title>Comparative genomics of Botrytis spp.</title>
        <authorList>
            <person name="Valero-Jimenez C.A."/>
            <person name="Tapia P."/>
            <person name="Veloso J."/>
            <person name="Silva-Moreno E."/>
            <person name="Staats M."/>
            <person name="Valdes J.H."/>
            <person name="Van Kan J.A.L."/>
        </authorList>
    </citation>
    <scope>NUCLEOTIDE SEQUENCE [LARGE SCALE GENOMIC DNA]</scope>
    <source>
        <strain evidence="1 2">MUCL2120</strain>
    </source>
</reference>
<proteinExistence type="predicted"/>
<dbReference type="EMBL" id="PQXJ01000149">
    <property type="protein sequence ID" value="TGO60182.1"/>
    <property type="molecule type" value="Genomic_DNA"/>
</dbReference>
<gene>
    <name evidence="1" type="ORF">BOTNAR_0149g00050</name>
</gene>
<sequence>MKLGKRLVDTILFEIADQINMAFCENEIGMLFRRKVFLQAEYSIARPRAGVTLDQVIMVYHAVKVDQSWKMGGNRGQKVPPVQIFRGDAQVLHSSKLSPVHTFETVLKLGLVVDWILKGGLKSLRIETEYIHRTIKIGSSESRVAIVEDRKHDFIILESNPSRLNASP</sequence>
<protein>
    <submittedName>
        <fullName evidence="1">Uncharacterized protein</fullName>
    </submittedName>
</protein>
<evidence type="ECO:0000313" key="2">
    <source>
        <dbReference type="Proteomes" id="UP000297452"/>
    </source>
</evidence>